<name>A0A6S7AQA6_9BURK</name>
<dbReference type="Pfam" id="PF03050">
    <property type="entry name" value="DDE_Tnp_IS66"/>
    <property type="match status" value="1"/>
</dbReference>
<dbReference type="EMBL" id="CADIJQ010000017">
    <property type="protein sequence ID" value="CAB3743371.1"/>
    <property type="molecule type" value="Genomic_DNA"/>
</dbReference>
<protein>
    <recommendedName>
        <fullName evidence="1">Transposase IS66 central domain-containing protein</fullName>
    </recommendedName>
</protein>
<sequence length="62" mass="7292">MALARRKFHDLHVSHQNQIGAEALELFGSLYGIEREVAELPADERRKIRRERAKQITETLHR</sequence>
<reference evidence="2 3" key="1">
    <citation type="submission" date="2020-04" db="EMBL/GenBank/DDBJ databases">
        <authorList>
            <person name="De Canck E."/>
        </authorList>
    </citation>
    <scope>NUCLEOTIDE SEQUENCE [LARGE SCALE GENOMIC DNA]</scope>
    <source>
        <strain evidence="2 3">LMG 3441</strain>
    </source>
</reference>
<gene>
    <name evidence="2" type="ORF">LMG3441_05986</name>
</gene>
<keyword evidence="3" id="KW-1185">Reference proteome</keyword>
<organism evidence="2 3">
    <name type="scientific">Achromobacter kerstersii</name>
    <dbReference type="NCBI Taxonomy" id="1353890"/>
    <lineage>
        <taxon>Bacteria</taxon>
        <taxon>Pseudomonadati</taxon>
        <taxon>Pseudomonadota</taxon>
        <taxon>Betaproteobacteria</taxon>
        <taxon>Burkholderiales</taxon>
        <taxon>Alcaligenaceae</taxon>
        <taxon>Achromobacter</taxon>
    </lineage>
</organism>
<evidence type="ECO:0000259" key="1">
    <source>
        <dbReference type="Pfam" id="PF03050"/>
    </source>
</evidence>
<accession>A0A6S7AQA6</accession>
<dbReference type="InterPro" id="IPR004291">
    <property type="entry name" value="Transposase_IS66_central"/>
</dbReference>
<evidence type="ECO:0000313" key="3">
    <source>
        <dbReference type="Proteomes" id="UP000494269"/>
    </source>
</evidence>
<proteinExistence type="predicted"/>
<feature type="domain" description="Transposase IS66 central" evidence="1">
    <location>
        <begin position="2"/>
        <end position="62"/>
    </location>
</feature>
<evidence type="ECO:0000313" key="2">
    <source>
        <dbReference type="EMBL" id="CAB3743371.1"/>
    </source>
</evidence>
<dbReference type="Proteomes" id="UP000494269">
    <property type="component" value="Unassembled WGS sequence"/>
</dbReference>
<dbReference type="AlphaFoldDB" id="A0A6S7AQA6"/>